<proteinExistence type="predicted"/>
<organism evidence="1 2">
    <name type="scientific">Haemonchus placei</name>
    <name type="common">Barber's pole worm</name>
    <dbReference type="NCBI Taxonomy" id="6290"/>
    <lineage>
        <taxon>Eukaryota</taxon>
        <taxon>Metazoa</taxon>
        <taxon>Ecdysozoa</taxon>
        <taxon>Nematoda</taxon>
        <taxon>Chromadorea</taxon>
        <taxon>Rhabditida</taxon>
        <taxon>Rhabditina</taxon>
        <taxon>Rhabditomorpha</taxon>
        <taxon>Strongyloidea</taxon>
        <taxon>Trichostrongylidae</taxon>
        <taxon>Haemonchus</taxon>
    </lineage>
</organism>
<gene>
    <name evidence="1" type="ORF">HPLM_LOCUS7254</name>
</gene>
<protein>
    <submittedName>
        <fullName evidence="1">Uncharacterized protein</fullName>
    </submittedName>
</protein>
<dbReference type="AlphaFoldDB" id="A0A3P7U9T6"/>
<dbReference type="EMBL" id="UZAF01016627">
    <property type="protein sequence ID" value="VDO31361.1"/>
    <property type="molecule type" value="Genomic_DNA"/>
</dbReference>
<evidence type="ECO:0000313" key="2">
    <source>
        <dbReference type="Proteomes" id="UP000268014"/>
    </source>
</evidence>
<evidence type="ECO:0000313" key="1">
    <source>
        <dbReference type="EMBL" id="VDO31361.1"/>
    </source>
</evidence>
<name>A0A3P7U9T6_HAEPC</name>
<reference evidence="1 2" key="1">
    <citation type="submission" date="2018-11" db="EMBL/GenBank/DDBJ databases">
        <authorList>
            <consortium name="Pathogen Informatics"/>
        </authorList>
    </citation>
    <scope>NUCLEOTIDE SEQUENCE [LARGE SCALE GENOMIC DNA]</scope>
    <source>
        <strain evidence="1 2">MHpl1</strain>
    </source>
</reference>
<sequence>MVPISTSSRYKADKLSCMQDVTEYAHSCLYKGPCLSEKAAALGFARPLPR</sequence>
<dbReference type="Proteomes" id="UP000268014">
    <property type="component" value="Unassembled WGS sequence"/>
</dbReference>
<keyword evidence="2" id="KW-1185">Reference proteome</keyword>
<accession>A0A3P7U9T6</accession>